<dbReference type="PANTHER" id="PTHR21139:SF42">
    <property type="entry name" value="TRIOSEPHOSPHATE ISOMERASE"/>
    <property type="match status" value="1"/>
</dbReference>
<keyword evidence="11" id="KW-1185">Reference proteome</keyword>
<gene>
    <name evidence="10" type="primary">tpi</name>
    <name evidence="8" type="synonym">tpiA</name>
    <name evidence="10" type="ORF">Lnau_2743</name>
</gene>
<dbReference type="PROSITE" id="PS00171">
    <property type="entry name" value="TIM_1"/>
    <property type="match status" value="1"/>
</dbReference>
<comment type="subunit">
    <text evidence="8 9">Homodimer.</text>
</comment>
<dbReference type="PANTHER" id="PTHR21139">
    <property type="entry name" value="TRIOSEPHOSPHATE ISOMERASE"/>
    <property type="match status" value="1"/>
</dbReference>
<dbReference type="GO" id="GO:0019563">
    <property type="term" value="P:glycerol catabolic process"/>
    <property type="evidence" value="ECO:0007669"/>
    <property type="project" value="TreeGrafter"/>
</dbReference>
<dbReference type="STRING" id="45070.Lnau_2743"/>
<dbReference type="Pfam" id="PF00121">
    <property type="entry name" value="TIM"/>
    <property type="match status" value="1"/>
</dbReference>
<comment type="pathway">
    <text evidence="2">Carbohydrate metabolism; erythritol degradation.</text>
</comment>
<evidence type="ECO:0000256" key="9">
    <source>
        <dbReference type="RuleBase" id="RU363013"/>
    </source>
</evidence>
<dbReference type="Proteomes" id="UP000054725">
    <property type="component" value="Unassembled WGS sequence"/>
</dbReference>
<evidence type="ECO:0000313" key="11">
    <source>
        <dbReference type="Proteomes" id="UP000054725"/>
    </source>
</evidence>
<dbReference type="InterPro" id="IPR022896">
    <property type="entry name" value="TrioseP_Isoase_bac/euk"/>
</dbReference>
<name>A0A0W0WL99_9GAMM</name>
<feature type="binding site" evidence="8">
    <location>
        <position position="211"/>
    </location>
    <ligand>
        <name>substrate</name>
    </ligand>
</feature>
<feature type="binding site" evidence="8">
    <location>
        <begin position="232"/>
        <end position="233"/>
    </location>
    <ligand>
        <name>substrate</name>
    </ligand>
</feature>
<keyword evidence="5 8" id="KW-0963">Cytoplasm</keyword>
<keyword evidence="4 8" id="KW-0312">Gluconeogenesis</keyword>
<dbReference type="GO" id="GO:0006094">
    <property type="term" value="P:gluconeogenesis"/>
    <property type="evidence" value="ECO:0007669"/>
    <property type="project" value="UniProtKB-UniRule"/>
</dbReference>
<evidence type="ECO:0000313" key="10">
    <source>
        <dbReference type="EMBL" id="KTD33095.1"/>
    </source>
</evidence>
<sequence>MRQKIVAGNWKMNGRIEQVCSLLQQLRSLLNQQTAADCVVIPPAIYIPMVKEYLCESSIKWGAQNVYPQDAGAFTGELSAPMLRDYDCRYVLVGHSERRHLFGESEKFVADKFHHVKEHGMIPVLCVGETQEEREQELTKQVLAKQLLAVTERGKHCFKNCVIAYEPVWAIGTGQTASPEQAQEVHAAIRALVAGFDQDDAHHLSILYGGSVNEKNAASLFAMPDVDGGLVGGASLNAQQFVEIVKCIN</sequence>
<dbReference type="FunFam" id="3.20.20.70:FF:000016">
    <property type="entry name" value="Triosephosphate isomerase"/>
    <property type="match status" value="1"/>
</dbReference>
<evidence type="ECO:0000256" key="4">
    <source>
        <dbReference type="ARBA" id="ARBA00022432"/>
    </source>
</evidence>
<comment type="subcellular location">
    <subcellularLocation>
        <location evidence="8 9">Cytoplasm</location>
    </subcellularLocation>
</comment>
<dbReference type="InterPro" id="IPR020861">
    <property type="entry name" value="Triosephosphate_isomerase_AS"/>
</dbReference>
<dbReference type="GO" id="GO:0046166">
    <property type="term" value="P:glyceraldehyde-3-phosphate biosynthetic process"/>
    <property type="evidence" value="ECO:0007669"/>
    <property type="project" value="TreeGrafter"/>
</dbReference>
<evidence type="ECO:0000256" key="2">
    <source>
        <dbReference type="ARBA" id="ARBA00004939"/>
    </source>
</evidence>
<feature type="active site" description="Proton acceptor" evidence="8">
    <location>
        <position position="166"/>
    </location>
</feature>
<evidence type="ECO:0000256" key="7">
    <source>
        <dbReference type="ARBA" id="ARBA00023235"/>
    </source>
</evidence>
<evidence type="ECO:0000256" key="5">
    <source>
        <dbReference type="ARBA" id="ARBA00022490"/>
    </source>
</evidence>
<dbReference type="SUPFAM" id="SSF51351">
    <property type="entry name" value="Triosephosphate isomerase (TIM)"/>
    <property type="match status" value="1"/>
</dbReference>
<dbReference type="Gene3D" id="3.20.20.70">
    <property type="entry name" value="Aldolase class I"/>
    <property type="match status" value="1"/>
</dbReference>
<evidence type="ECO:0000256" key="8">
    <source>
        <dbReference type="HAMAP-Rule" id="MF_00147"/>
    </source>
</evidence>
<dbReference type="OrthoDB" id="9809429at2"/>
<dbReference type="RefSeq" id="WP_058505713.1">
    <property type="nucleotide sequence ID" value="NZ_CAAAIF010000003.1"/>
</dbReference>
<comment type="catalytic activity">
    <reaction evidence="8 9">
        <text>D-glyceraldehyde 3-phosphate = dihydroxyacetone phosphate</text>
        <dbReference type="Rhea" id="RHEA:18585"/>
        <dbReference type="ChEBI" id="CHEBI:57642"/>
        <dbReference type="ChEBI" id="CHEBI:59776"/>
        <dbReference type="EC" id="5.3.1.1"/>
    </reaction>
</comment>
<dbReference type="UniPathway" id="UPA00109">
    <property type="reaction ID" value="UER00189"/>
</dbReference>
<dbReference type="EMBL" id="LNYO01000024">
    <property type="protein sequence ID" value="KTD33095.1"/>
    <property type="molecule type" value="Genomic_DNA"/>
</dbReference>
<evidence type="ECO:0000256" key="1">
    <source>
        <dbReference type="ARBA" id="ARBA00004680"/>
    </source>
</evidence>
<dbReference type="PATRIC" id="fig|45070.6.peg.2896"/>
<accession>A0A0W0WL99</accession>
<comment type="caution">
    <text evidence="10">The sequence shown here is derived from an EMBL/GenBank/DDBJ whole genome shotgun (WGS) entry which is preliminary data.</text>
</comment>
<feature type="binding site" evidence="8">
    <location>
        <begin position="9"/>
        <end position="11"/>
    </location>
    <ligand>
        <name>substrate</name>
    </ligand>
</feature>
<evidence type="ECO:0000256" key="3">
    <source>
        <dbReference type="ARBA" id="ARBA00007422"/>
    </source>
</evidence>
<comment type="function">
    <text evidence="8">Involved in the gluconeogenesis. Catalyzes stereospecifically the conversion of dihydroxyacetone phosphate (DHAP) to D-glyceraldehyde-3-phosphate (G3P).</text>
</comment>
<dbReference type="EC" id="5.3.1.1" evidence="8 9"/>
<evidence type="ECO:0000256" key="6">
    <source>
        <dbReference type="ARBA" id="ARBA00023152"/>
    </source>
</evidence>
<dbReference type="GO" id="GO:0004807">
    <property type="term" value="F:triose-phosphate isomerase activity"/>
    <property type="evidence" value="ECO:0007669"/>
    <property type="project" value="UniProtKB-UniRule"/>
</dbReference>
<feature type="binding site" evidence="8">
    <location>
        <position position="172"/>
    </location>
    <ligand>
        <name>substrate</name>
    </ligand>
</feature>
<dbReference type="HAMAP" id="MF_00147_B">
    <property type="entry name" value="TIM_B"/>
    <property type="match status" value="1"/>
</dbReference>
<dbReference type="CDD" id="cd00311">
    <property type="entry name" value="TIM"/>
    <property type="match status" value="1"/>
</dbReference>
<dbReference type="InterPro" id="IPR000652">
    <property type="entry name" value="Triosephosphate_isomerase"/>
</dbReference>
<comment type="similarity">
    <text evidence="3 8 9">Belongs to the triosephosphate isomerase family.</text>
</comment>
<dbReference type="GO" id="GO:0006096">
    <property type="term" value="P:glycolytic process"/>
    <property type="evidence" value="ECO:0007669"/>
    <property type="project" value="UniProtKB-UniRule"/>
</dbReference>
<dbReference type="NCBIfam" id="TIGR00419">
    <property type="entry name" value="tim"/>
    <property type="match status" value="1"/>
</dbReference>
<dbReference type="AlphaFoldDB" id="A0A0W0WL99"/>
<dbReference type="PROSITE" id="PS51440">
    <property type="entry name" value="TIM_2"/>
    <property type="match status" value="1"/>
</dbReference>
<dbReference type="GO" id="GO:0005829">
    <property type="term" value="C:cytosol"/>
    <property type="evidence" value="ECO:0007669"/>
    <property type="project" value="TreeGrafter"/>
</dbReference>
<comment type="pathway">
    <text evidence="8 9">Carbohydrate biosynthesis; gluconeogenesis.</text>
</comment>
<organism evidence="10 11">
    <name type="scientific">Legionella nautarum</name>
    <dbReference type="NCBI Taxonomy" id="45070"/>
    <lineage>
        <taxon>Bacteria</taxon>
        <taxon>Pseudomonadati</taxon>
        <taxon>Pseudomonadota</taxon>
        <taxon>Gammaproteobacteria</taxon>
        <taxon>Legionellales</taxon>
        <taxon>Legionellaceae</taxon>
        <taxon>Legionella</taxon>
    </lineage>
</organism>
<feature type="active site" description="Electrophile" evidence="8">
    <location>
        <position position="95"/>
    </location>
</feature>
<comment type="pathway">
    <text evidence="1 8 9">Carbohydrate degradation; glycolysis; D-glyceraldehyde 3-phosphate from glycerone phosphate: step 1/1.</text>
</comment>
<proteinExistence type="inferred from homology"/>
<keyword evidence="6 8" id="KW-0324">Glycolysis</keyword>
<dbReference type="UniPathway" id="UPA00138"/>
<keyword evidence="7 8" id="KW-0413">Isomerase</keyword>
<dbReference type="InterPro" id="IPR035990">
    <property type="entry name" value="TIM_sf"/>
</dbReference>
<dbReference type="InterPro" id="IPR013785">
    <property type="entry name" value="Aldolase_TIM"/>
</dbReference>
<protein>
    <recommendedName>
        <fullName evidence="8 9">Triosephosphate isomerase</fullName>
        <shortName evidence="8">TIM</shortName>
        <shortName evidence="8">TPI</shortName>
        <ecNumber evidence="8 9">5.3.1.1</ecNumber>
    </recommendedName>
    <alternativeName>
        <fullName evidence="8">Triose-phosphate isomerase</fullName>
    </alternativeName>
</protein>
<reference evidence="10 11" key="1">
    <citation type="submission" date="2015-11" db="EMBL/GenBank/DDBJ databases">
        <title>Genomic analysis of 38 Legionella species identifies large and diverse effector repertoires.</title>
        <authorList>
            <person name="Burstein D."/>
            <person name="Amaro F."/>
            <person name="Zusman T."/>
            <person name="Lifshitz Z."/>
            <person name="Cohen O."/>
            <person name="Gilbert J.A."/>
            <person name="Pupko T."/>
            <person name="Shuman H.A."/>
            <person name="Segal G."/>
        </authorList>
    </citation>
    <scope>NUCLEOTIDE SEQUENCE [LARGE SCALE GENOMIC DNA]</scope>
    <source>
        <strain evidence="10 11">ATCC 49506</strain>
    </source>
</reference>